<evidence type="ECO:0000256" key="1">
    <source>
        <dbReference type="ARBA" id="ARBA00022679"/>
    </source>
</evidence>
<keyword evidence="2" id="KW-0012">Acyltransferase</keyword>
<dbReference type="GO" id="GO:0016747">
    <property type="term" value="F:acyltransferase activity, transferring groups other than amino-acyl groups"/>
    <property type="evidence" value="ECO:0007669"/>
    <property type="project" value="InterPro"/>
</dbReference>
<gene>
    <name evidence="4" type="ORF">HUT05_01905</name>
</gene>
<evidence type="ECO:0000313" key="4">
    <source>
        <dbReference type="EMBL" id="QKZ16233.1"/>
    </source>
</evidence>
<dbReference type="PROSITE" id="PS51186">
    <property type="entry name" value="GNAT"/>
    <property type="match status" value="1"/>
</dbReference>
<dbReference type="PANTHER" id="PTHR43877">
    <property type="entry name" value="AMINOALKYLPHOSPHONATE N-ACETYLTRANSFERASE-RELATED-RELATED"/>
    <property type="match status" value="1"/>
</dbReference>
<keyword evidence="1 4" id="KW-0808">Transferase</keyword>
<dbReference type="Gene3D" id="3.40.630.30">
    <property type="match status" value="1"/>
</dbReference>
<evidence type="ECO:0000259" key="3">
    <source>
        <dbReference type="PROSITE" id="PS51186"/>
    </source>
</evidence>
<evidence type="ECO:0000256" key="2">
    <source>
        <dbReference type="ARBA" id="ARBA00023315"/>
    </source>
</evidence>
<evidence type="ECO:0000313" key="5">
    <source>
        <dbReference type="Proteomes" id="UP000509418"/>
    </source>
</evidence>
<dbReference type="SUPFAM" id="SSF55729">
    <property type="entry name" value="Acyl-CoA N-acyltransferases (Nat)"/>
    <property type="match status" value="1"/>
</dbReference>
<dbReference type="InterPro" id="IPR000182">
    <property type="entry name" value="GNAT_dom"/>
</dbReference>
<proteinExistence type="predicted"/>
<dbReference type="AlphaFoldDB" id="A0A7I0NT40"/>
<feature type="domain" description="N-acetyltransferase" evidence="3">
    <location>
        <begin position="10"/>
        <end position="169"/>
    </location>
</feature>
<accession>A0A7I0NT40</accession>
<keyword evidence="5" id="KW-1185">Reference proteome</keyword>
<dbReference type="RefSeq" id="WP_176573914.1">
    <property type="nucleotide sequence ID" value="NZ_CBDRGH010000018.1"/>
</dbReference>
<organism evidence="4 5">
    <name type="scientific">Streptomyces chartreusis</name>
    <dbReference type="NCBI Taxonomy" id="1969"/>
    <lineage>
        <taxon>Bacteria</taxon>
        <taxon>Bacillati</taxon>
        <taxon>Actinomycetota</taxon>
        <taxon>Actinomycetes</taxon>
        <taxon>Kitasatosporales</taxon>
        <taxon>Streptomycetaceae</taxon>
        <taxon>Streptomyces</taxon>
    </lineage>
</organism>
<dbReference type="Proteomes" id="UP000509418">
    <property type="component" value="Chromosome"/>
</dbReference>
<protein>
    <submittedName>
        <fullName evidence="4">GNAT family N-acetyltransferase</fullName>
    </submittedName>
</protein>
<dbReference type="InterPro" id="IPR016181">
    <property type="entry name" value="Acyl_CoA_acyltransferase"/>
</dbReference>
<dbReference type="Pfam" id="PF00583">
    <property type="entry name" value="Acetyltransf_1"/>
    <property type="match status" value="1"/>
</dbReference>
<dbReference type="EMBL" id="CP056041">
    <property type="protein sequence ID" value="QKZ16233.1"/>
    <property type="molecule type" value="Genomic_DNA"/>
</dbReference>
<dbReference type="InterPro" id="IPR050832">
    <property type="entry name" value="Bact_Acetyltransf"/>
</dbReference>
<name>A0A7I0NT40_STRCX</name>
<reference evidence="4 5" key="1">
    <citation type="submission" date="2020-06" db="EMBL/GenBank/DDBJ databases">
        <title>Genome mining for natural products.</title>
        <authorList>
            <person name="Zhang B."/>
            <person name="Shi J."/>
            <person name="Ge H."/>
        </authorList>
    </citation>
    <scope>NUCLEOTIDE SEQUENCE [LARGE SCALE GENOMIC DNA]</scope>
    <source>
        <strain evidence="4 5">NA02069</strain>
    </source>
</reference>
<sequence>MSGGAAGVDARIRPVRDGDWPGVAALEAAAYAGSSLTEGRAALESKGRASPDTCFVLDIDGHVAGYLLSLPYPMFRYPALARSDEPAHDSRNLHLHDIVVAREQRGRGWGGGLLARLTAAARPRFEHISLVAVDGMASFWAAHGYRTHPRVRLPESYGDNAVYMSIAVPGSGTSPSKEVARFPRPVS</sequence>